<dbReference type="InterPro" id="IPR017956">
    <property type="entry name" value="AT_hook_DNA-bd_motif"/>
</dbReference>
<keyword evidence="3" id="KW-1185">Reference proteome</keyword>
<evidence type="ECO:0000256" key="1">
    <source>
        <dbReference type="SAM" id="MobiDB-lite"/>
    </source>
</evidence>
<accession>A0A9N8JPH0</accession>
<feature type="compositionally biased region" description="Low complexity" evidence="1">
    <location>
        <begin position="34"/>
        <end position="46"/>
    </location>
</feature>
<feature type="compositionally biased region" description="Low complexity" evidence="1">
    <location>
        <begin position="10"/>
        <end position="23"/>
    </location>
</feature>
<feature type="compositionally biased region" description="Basic and acidic residues" evidence="1">
    <location>
        <begin position="56"/>
        <end position="66"/>
    </location>
</feature>
<dbReference type="AlphaFoldDB" id="A0A9N8JPH0"/>
<dbReference type="Pfam" id="PF02178">
    <property type="entry name" value="AT_hook"/>
    <property type="match status" value="1"/>
</dbReference>
<feature type="region of interest" description="Disordered" evidence="1">
    <location>
        <begin position="1"/>
        <end position="89"/>
    </location>
</feature>
<reference evidence="2" key="1">
    <citation type="submission" date="2020-06" db="EMBL/GenBank/DDBJ databases">
        <authorList>
            <person name="Onetto C."/>
        </authorList>
    </citation>
    <scope>NUCLEOTIDE SEQUENCE</scope>
</reference>
<dbReference type="GO" id="GO:0003677">
    <property type="term" value="F:DNA binding"/>
    <property type="evidence" value="ECO:0007669"/>
    <property type="project" value="InterPro"/>
</dbReference>
<feature type="compositionally biased region" description="Basic residues" evidence="1">
    <location>
        <begin position="67"/>
        <end position="76"/>
    </location>
</feature>
<dbReference type="EMBL" id="CAIJEN010000013">
    <property type="protein sequence ID" value="CAD0092164.1"/>
    <property type="molecule type" value="Genomic_DNA"/>
</dbReference>
<name>A0A9N8JPH0_9PEZI</name>
<evidence type="ECO:0000313" key="2">
    <source>
        <dbReference type="EMBL" id="CAD0092164.1"/>
    </source>
</evidence>
<protein>
    <submittedName>
        <fullName evidence="2">Uncharacterized protein</fullName>
    </submittedName>
</protein>
<evidence type="ECO:0000313" key="3">
    <source>
        <dbReference type="Proteomes" id="UP000716446"/>
    </source>
</evidence>
<comment type="caution">
    <text evidence="2">The sequence shown here is derived from an EMBL/GenBank/DDBJ whole genome shotgun (WGS) entry which is preliminary data.</text>
</comment>
<dbReference type="Proteomes" id="UP000716446">
    <property type="component" value="Unassembled WGS sequence"/>
</dbReference>
<gene>
    <name evidence="2" type="ORF">AWRI4619_LOCUS7174</name>
</gene>
<sequence>MSERDENMAPSSSSPMSMPEQSPVTEPTDHHNNTTAASPTQSASASKRSRGRPRKYHTDAEREEAKRRYRENHKTKAASSSGVANNGGAANSANAAMITAAASSFTAIQPAAKQQDLDELWEVVRGLQDEVAGLKTQLAQRDAAAAAALPGQKRRKV</sequence>
<feature type="compositionally biased region" description="Low complexity" evidence="1">
    <location>
        <begin position="77"/>
        <end position="89"/>
    </location>
</feature>
<organism evidence="2 3">
    <name type="scientific">Aureobasidium vineae</name>
    <dbReference type="NCBI Taxonomy" id="2773715"/>
    <lineage>
        <taxon>Eukaryota</taxon>
        <taxon>Fungi</taxon>
        <taxon>Dikarya</taxon>
        <taxon>Ascomycota</taxon>
        <taxon>Pezizomycotina</taxon>
        <taxon>Dothideomycetes</taxon>
        <taxon>Dothideomycetidae</taxon>
        <taxon>Dothideales</taxon>
        <taxon>Saccotheciaceae</taxon>
        <taxon>Aureobasidium</taxon>
    </lineage>
</organism>
<proteinExistence type="predicted"/>